<dbReference type="InterPro" id="IPR003700">
    <property type="entry name" value="Pantoate_hydroxy_MeTrfase"/>
</dbReference>
<feature type="binding site" evidence="7 9">
    <location>
        <position position="86"/>
    </location>
    <ligand>
        <name>3-methyl-2-oxobutanoate</name>
        <dbReference type="ChEBI" id="CHEBI:11851"/>
    </ligand>
</feature>
<feature type="binding site" evidence="7 10">
    <location>
        <position position="86"/>
    </location>
    <ligand>
        <name>Mg(2+)</name>
        <dbReference type="ChEBI" id="CHEBI:18420"/>
    </ligand>
</feature>
<feature type="binding site" evidence="7 10">
    <location>
        <position position="118"/>
    </location>
    <ligand>
        <name>Mg(2+)</name>
        <dbReference type="ChEBI" id="CHEBI:18420"/>
    </ligand>
</feature>
<keyword evidence="7 10" id="KW-0479">Metal-binding</keyword>
<dbReference type="PANTHER" id="PTHR20881:SF0">
    <property type="entry name" value="3-METHYL-2-OXOBUTANOATE HYDROXYMETHYLTRANSFERASE"/>
    <property type="match status" value="1"/>
</dbReference>
<organism evidence="11 12">
    <name type="scientific">Dethiosulfatarculus sandiegensis</name>
    <dbReference type="NCBI Taxonomy" id="1429043"/>
    <lineage>
        <taxon>Bacteria</taxon>
        <taxon>Pseudomonadati</taxon>
        <taxon>Thermodesulfobacteriota</taxon>
        <taxon>Desulfarculia</taxon>
        <taxon>Desulfarculales</taxon>
        <taxon>Desulfarculaceae</taxon>
        <taxon>Dethiosulfatarculus</taxon>
    </lineage>
</organism>
<dbReference type="GO" id="GO:0000287">
    <property type="term" value="F:magnesium ion binding"/>
    <property type="evidence" value="ECO:0007669"/>
    <property type="project" value="TreeGrafter"/>
</dbReference>
<dbReference type="GO" id="GO:0005737">
    <property type="term" value="C:cytoplasm"/>
    <property type="evidence" value="ECO:0007669"/>
    <property type="project" value="UniProtKB-SubCell"/>
</dbReference>
<evidence type="ECO:0000313" key="12">
    <source>
        <dbReference type="Proteomes" id="UP000032233"/>
    </source>
</evidence>
<evidence type="ECO:0000256" key="10">
    <source>
        <dbReference type="PIRSR" id="PIRSR000388-3"/>
    </source>
</evidence>
<comment type="catalytic activity">
    <reaction evidence="7">
        <text>(6R)-5,10-methylene-5,6,7,8-tetrahydrofolate + 3-methyl-2-oxobutanoate + H2O = 2-dehydropantoate + (6S)-5,6,7,8-tetrahydrofolate</text>
        <dbReference type="Rhea" id="RHEA:11824"/>
        <dbReference type="ChEBI" id="CHEBI:11561"/>
        <dbReference type="ChEBI" id="CHEBI:11851"/>
        <dbReference type="ChEBI" id="CHEBI:15377"/>
        <dbReference type="ChEBI" id="CHEBI:15636"/>
        <dbReference type="ChEBI" id="CHEBI:57453"/>
        <dbReference type="EC" id="2.1.2.11"/>
    </reaction>
</comment>
<evidence type="ECO:0000313" key="11">
    <source>
        <dbReference type="EMBL" id="KIX10874.1"/>
    </source>
</evidence>
<evidence type="ECO:0000256" key="5">
    <source>
        <dbReference type="ARBA" id="ARBA00022679"/>
    </source>
</evidence>
<dbReference type="EC" id="2.1.2.11" evidence="7"/>
<evidence type="ECO:0000256" key="6">
    <source>
        <dbReference type="ARBA" id="ARBA00056497"/>
    </source>
</evidence>
<dbReference type="Gene3D" id="3.20.20.60">
    <property type="entry name" value="Phosphoenolpyruvate-binding domains"/>
    <property type="match status" value="1"/>
</dbReference>
<dbReference type="GO" id="GO:0015940">
    <property type="term" value="P:pantothenate biosynthetic process"/>
    <property type="evidence" value="ECO:0007669"/>
    <property type="project" value="UniProtKB-UniRule"/>
</dbReference>
<evidence type="ECO:0000256" key="8">
    <source>
        <dbReference type="PIRSR" id="PIRSR000388-1"/>
    </source>
</evidence>
<comment type="pathway">
    <text evidence="1 7">Cofactor biosynthesis; (R)-pantothenate biosynthesis; (R)-pantoate from 3-methyl-2-oxobutanoate: step 1/2.</text>
</comment>
<dbReference type="PATRIC" id="fig|1429043.3.peg.5697"/>
<dbReference type="RefSeq" id="WP_044352662.1">
    <property type="nucleotide sequence ID" value="NZ_AZAC01000078.1"/>
</dbReference>
<evidence type="ECO:0000256" key="7">
    <source>
        <dbReference type="HAMAP-Rule" id="MF_00156"/>
    </source>
</evidence>
<dbReference type="FunCoup" id="A0A0D2IXV8">
    <property type="interactions" value="458"/>
</dbReference>
<dbReference type="InterPro" id="IPR015813">
    <property type="entry name" value="Pyrv/PenolPyrv_kinase-like_dom"/>
</dbReference>
<dbReference type="EMBL" id="AZAC01000078">
    <property type="protein sequence ID" value="KIX10874.1"/>
    <property type="molecule type" value="Genomic_DNA"/>
</dbReference>
<comment type="subcellular location">
    <subcellularLocation>
        <location evidence="7">Cytoplasm</location>
    </subcellularLocation>
</comment>
<comment type="caution">
    <text evidence="11">The sequence shown here is derived from an EMBL/GenBank/DDBJ whole genome shotgun (WGS) entry which is preliminary data.</text>
</comment>
<comment type="similarity">
    <text evidence="2 7">Belongs to the PanB family.</text>
</comment>
<dbReference type="InParanoid" id="A0A0D2IXV8"/>
<feature type="binding site" evidence="7 10">
    <location>
        <position position="47"/>
    </location>
    <ligand>
        <name>Mg(2+)</name>
        <dbReference type="ChEBI" id="CHEBI:18420"/>
    </ligand>
</feature>
<reference evidence="11 12" key="1">
    <citation type="submission" date="2013-11" db="EMBL/GenBank/DDBJ databases">
        <title>Metagenomic analysis of a methanogenic consortium involved in long chain n-alkane degradation.</title>
        <authorList>
            <person name="Davidova I.A."/>
            <person name="Callaghan A.V."/>
            <person name="Wawrik B."/>
            <person name="Pruitt S."/>
            <person name="Marks C."/>
            <person name="Duncan K.E."/>
            <person name="Suflita J.M."/>
        </authorList>
    </citation>
    <scope>NUCLEOTIDE SEQUENCE [LARGE SCALE GENOMIC DNA]</scope>
    <source>
        <strain evidence="11 12">SPR</strain>
    </source>
</reference>
<dbReference type="GO" id="GO:0032259">
    <property type="term" value="P:methylation"/>
    <property type="evidence" value="ECO:0007669"/>
    <property type="project" value="UniProtKB-KW"/>
</dbReference>
<comment type="subunit">
    <text evidence="3 7">Homodecamer; pentamer of dimers.</text>
</comment>
<dbReference type="Pfam" id="PF02548">
    <property type="entry name" value="Pantoate_transf"/>
    <property type="match status" value="1"/>
</dbReference>
<dbReference type="STRING" id="1429043.X474_26885"/>
<dbReference type="OrthoDB" id="9781789at2"/>
<evidence type="ECO:0000256" key="3">
    <source>
        <dbReference type="ARBA" id="ARBA00011424"/>
    </source>
</evidence>
<sequence length="283" mass="31171">MAKKKPSIFDLYQMKEKGEQITWLTSYDYPTASFCDEAGMDMILVGDSLGMCVYGYNGTVPVTMDQCIVHCEAVRRGAPHCFVVGDMPFLSYQASDEQAVLNAGRFLKEADVDAIKLEGGVRITSRIRAITDAGINVIGHIGLTPQSSGQLGGHKAQGRTAETAKLVLEDALAVQEAGAKMLLVEAVPPEVTKYIHQKLDIPVLSIGAGPHCDGQLLIVSDLIGQFQAFTPKFVKKYCNVAEVITNAMKEYCDEVRNHKFPNDDYCYKMVKGEEEKFLKMMED</sequence>
<dbReference type="Proteomes" id="UP000032233">
    <property type="component" value="Unassembled WGS sequence"/>
</dbReference>
<comment type="function">
    <text evidence="6 7">Catalyzes the reversible reaction in which hydroxymethyl group from 5,10-methylenetetrahydrofolate is transferred onto alpha-ketoisovalerate to form ketopantoate.</text>
</comment>
<keyword evidence="12" id="KW-1185">Reference proteome</keyword>
<comment type="cofactor">
    <cofactor evidence="7 10">
        <name>Mg(2+)</name>
        <dbReference type="ChEBI" id="CHEBI:18420"/>
    </cofactor>
    <text evidence="7 10">Binds 1 Mg(2+) ion per subunit.</text>
</comment>
<dbReference type="GO" id="GO:0008168">
    <property type="term" value="F:methyltransferase activity"/>
    <property type="evidence" value="ECO:0007669"/>
    <property type="project" value="UniProtKB-KW"/>
</dbReference>
<dbReference type="GO" id="GO:0003864">
    <property type="term" value="F:3-methyl-2-oxobutanoate hydroxymethyltransferase activity"/>
    <property type="evidence" value="ECO:0007669"/>
    <property type="project" value="UniProtKB-UniRule"/>
</dbReference>
<keyword evidence="4 7" id="KW-0566">Pantothenate biosynthesis</keyword>
<evidence type="ECO:0000256" key="9">
    <source>
        <dbReference type="PIRSR" id="PIRSR000388-2"/>
    </source>
</evidence>
<name>A0A0D2IXV8_9BACT</name>
<protein>
    <recommendedName>
        <fullName evidence="7">3-methyl-2-oxobutanoate hydroxymethyltransferase</fullName>
        <ecNumber evidence="7">2.1.2.11</ecNumber>
    </recommendedName>
    <alternativeName>
        <fullName evidence="7">Ketopantoate hydroxymethyltransferase</fullName>
        <shortName evidence="7">KPHMT</shortName>
    </alternativeName>
</protein>
<dbReference type="AlphaFoldDB" id="A0A0D2IXV8"/>
<feature type="binding site" evidence="7 9">
    <location>
        <begin position="47"/>
        <end position="48"/>
    </location>
    <ligand>
        <name>3-methyl-2-oxobutanoate</name>
        <dbReference type="ChEBI" id="CHEBI:11851"/>
    </ligand>
</feature>
<dbReference type="PIRSF" id="PIRSF000388">
    <property type="entry name" value="Pantoate_hydroxy_MeTrfase"/>
    <property type="match status" value="1"/>
</dbReference>
<accession>A0A0D2IXV8</accession>
<keyword evidence="7" id="KW-0963">Cytoplasm</keyword>
<evidence type="ECO:0000256" key="2">
    <source>
        <dbReference type="ARBA" id="ARBA00008676"/>
    </source>
</evidence>
<feature type="binding site" evidence="7 9">
    <location>
        <position position="116"/>
    </location>
    <ligand>
        <name>3-methyl-2-oxobutanoate</name>
        <dbReference type="ChEBI" id="CHEBI:11851"/>
    </ligand>
</feature>
<gene>
    <name evidence="7" type="primary">panB</name>
    <name evidence="11" type="ORF">X474_26885</name>
</gene>
<dbReference type="HAMAP" id="MF_00156">
    <property type="entry name" value="PanB"/>
    <property type="match status" value="1"/>
</dbReference>
<dbReference type="NCBIfam" id="NF001452">
    <property type="entry name" value="PRK00311.1"/>
    <property type="match status" value="1"/>
</dbReference>
<dbReference type="UniPathway" id="UPA00028">
    <property type="reaction ID" value="UER00003"/>
</dbReference>
<dbReference type="InterPro" id="IPR040442">
    <property type="entry name" value="Pyrv_kinase-like_dom_sf"/>
</dbReference>
<evidence type="ECO:0000256" key="1">
    <source>
        <dbReference type="ARBA" id="ARBA00005033"/>
    </source>
</evidence>
<dbReference type="FunFam" id="3.20.20.60:FF:000003">
    <property type="entry name" value="3-methyl-2-oxobutanoate hydroxymethyltransferase"/>
    <property type="match status" value="1"/>
</dbReference>
<keyword evidence="11" id="KW-0489">Methyltransferase</keyword>
<keyword evidence="5 7" id="KW-0808">Transferase</keyword>
<dbReference type="NCBIfam" id="TIGR00222">
    <property type="entry name" value="panB"/>
    <property type="match status" value="1"/>
</dbReference>
<feature type="active site" description="Proton acceptor" evidence="7 8">
    <location>
        <position position="185"/>
    </location>
</feature>
<dbReference type="PANTHER" id="PTHR20881">
    <property type="entry name" value="3-METHYL-2-OXOBUTANOATE HYDROXYMETHYLTRANSFERASE"/>
    <property type="match status" value="1"/>
</dbReference>
<keyword evidence="7 10" id="KW-0460">Magnesium</keyword>
<dbReference type="SUPFAM" id="SSF51621">
    <property type="entry name" value="Phosphoenolpyruvate/pyruvate domain"/>
    <property type="match status" value="1"/>
</dbReference>
<evidence type="ECO:0000256" key="4">
    <source>
        <dbReference type="ARBA" id="ARBA00022655"/>
    </source>
</evidence>
<proteinExistence type="inferred from homology"/>
<dbReference type="CDD" id="cd06557">
    <property type="entry name" value="KPHMT-like"/>
    <property type="match status" value="1"/>
</dbReference>